<comment type="caution">
    <text evidence="1">The sequence shown here is derived from an EMBL/GenBank/DDBJ whole genome shotgun (WGS) entry which is preliminary data.</text>
</comment>
<evidence type="ECO:0000313" key="2">
    <source>
        <dbReference type="Proteomes" id="UP000793456"/>
    </source>
</evidence>
<dbReference type="EMBL" id="CM011676">
    <property type="protein sequence ID" value="TMS21416.1"/>
    <property type="molecule type" value="Genomic_DNA"/>
</dbReference>
<dbReference type="Proteomes" id="UP000793456">
    <property type="component" value="Chromosome III"/>
</dbReference>
<reference evidence="1" key="1">
    <citation type="submission" date="2018-11" db="EMBL/GenBank/DDBJ databases">
        <title>The sequence and de novo assembly of Larimichthys crocea genome using PacBio and Hi-C technologies.</title>
        <authorList>
            <person name="Xu P."/>
            <person name="Chen B."/>
            <person name="Zhou Z."/>
            <person name="Ke Q."/>
            <person name="Wu Y."/>
            <person name="Bai H."/>
            <person name="Pu F."/>
        </authorList>
    </citation>
    <scope>NUCLEOTIDE SEQUENCE</scope>
    <source>
        <tissue evidence="1">Muscle</tissue>
    </source>
</reference>
<name>A0ACD3RPI5_LARCR</name>
<accession>A0ACD3RPI5</accession>
<evidence type="ECO:0000313" key="1">
    <source>
        <dbReference type="EMBL" id="TMS21416.1"/>
    </source>
</evidence>
<protein>
    <submittedName>
        <fullName evidence="1">Uncharacterized protein</fullName>
    </submittedName>
</protein>
<sequence>MSSQHADGTDDRTVQQENELEALASIFGDDFQDLRCKDPWKVKRPPEVHLCLRPNGLSTGEECYVTVDLQVKCPPTYPDVPPELELKNVKGLSNENLQNLQSELTKLAAAQCGEVMIYELANHIQGFLSEHNKPPSSSFHEEMLKNQRRQQEKLAQEEQQRMDQRRKQEEEMEKQIMAEIQRREEEKREEKRRKEIAKQERLESMEQSVSTNTALLAKSPPSPGGAPPELIEARKAIGNRRRTTSNTRHRRDTVNEDNHRSQELLHFSSSTFGELVVHRGKSLGASERLRRSVYYGFEANSGDFAVIYEWSAALEQEDGQIHGAENEFNSLLRLDHPNLVHYTALSSTEKEDCLVVNLLVEHVAGTNLNQSLTSHGPVPLDKLSHYTAQLLSALDYLHSNSVVHKHLGASSVLVDSEGNVRLTDYSLSKRFADICKDDIFEQAHVRFSEDTAMPTKTWQEGGRVELGAVAAGSESGEGGEGVSSDCASQPAC</sequence>
<proteinExistence type="predicted"/>
<organism evidence="1 2">
    <name type="scientific">Larimichthys crocea</name>
    <name type="common">Large yellow croaker</name>
    <name type="synonym">Pseudosciaena crocea</name>
    <dbReference type="NCBI Taxonomy" id="215358"/>
    <lineage>
        <taxon>Eukaryota</taxon>
        <taxon>Metazoa</taxon>
        <taxon>Chordata</taxon>
        <taxon>Craniata</taxon>
        <taxon>Vertebrata</taxon>
        <taxon>Euteleostomi</taxon>
        <taxon>Actinopterygii</taxon>
        <taxon>Neopterygii</taxon>
        <taxon>Teleostei</taxon>
        <taxon>Neoteleostei</taxon>
        <taxon>Acanthomorphata</taxon>
        <taxon>Eupercaria</taxon>
        <taxon>Sciaenidae</taxon>
        <taxon>Larimichthys</taxon>
    </lineage>
</organism>
<gene>
    <name evidence="1" type="ORF">E3U43_015389</name>
</gene>
<keyword evidence="2" id="KW-1185">Reference proteome</keyword>